<gene>
    <name evidence="1" type="ORF">BJ997_000710</name>
</gene>
<proteinExistence type="predicted"/>
<dbReference type="EMBL" id="JACHBQ010000001">
    <property type="protein sequence ID" value="MBB5640162.1"/>
    <property type="molecule type" value="Genomic_DNA"/>
</dbReference>
<comment type="caution">
    <text evidence="1">The sequence shown here is derived from an EMBL/GenBank/DDBJ whole genome shotgun (WGS) entry which is preliminary data.</text>
</comment>
<reference evidence="1 2" key="1">
    <citation type="submission" date="2020-08" db="EMBL/GenBank/DDBJ databases">
        <title>Sequencing the genomes of 1000 actinobacteria strains.</title>
        <authorList>
            <person name="Klenk H.-P."/>
        </authorList>
    </citation>
    <scope>NUCLEOTIDE SEQUENCE [LARGE SCALE GENOMIC DNA]</scope>
    <source>
        <strain evidence="1 2">DSM 21065</strain>
    </source>
</reference>
<sequence length="57" mass="6460">MASLYKKTINGKPYWYLREMARVDGKPKMVSERYLGSAADIEALHDAREAESVPSKT</sequence>
<accession>A0A7W9E232</accession>
<dbReference type="AlphaFoldDB" id="A0A7W9E232"/>
<organism evidence="1 2">
    <name type="scientific">Cryobacterium roopkundense</name>
    <dbReference type="NCBI Taxonomy" id="1001240"/>
    <lineage>
        <taxon>Bacteria</taxon>
        <taxon>Bacillati</taxon>
        <taxon>Actinomycetota</taxon>
        <taxon>Actinomycetes</taxon>
        <taxon>Micrococcales</taxon>
        <taxon>Microbacteriaceae</taxon>
        <taxon>Cryobacterium</taxon>
    </lineage>
</organism>
<evidence type="ECO:0000313" key="2">
    <source>
        <dbReference type="Proteomes" id="UP000561726"/>
    </source>
</evidence>
<protein>
    <submittedName>
        <fullName evidence="1">Uncharacterized protein</fullName>
    </submittedName>
</protein>
<name>A0A7W9E232_9MICO</name>
<evidence type="ECO:0000313" key="1">
    <source>
        <dbReference type="EMBL" id="MBB5640162.1"/>
    </source>
</evidence>
<dbReference type="Proteomes" id="UP000561726">
    <property type="component" value="Unassembled WGS sequence"/>
</dbReference>